<dbReference type="PaxDb" id="29760-VIT_15s0046g02340.t01"/>
<organism evidence="1 2">
    <name type="scientific">Vitis vinifera</name>
    <name type="common">Grape</name>
    <dbReference type="NCBI Taxonomy" id="29760"/>
    <lineage>
        <taxon>Eukaryota</taxon>
        <taxon>Viridiplantae</taxon>
        <taxon>Streptophyta</taxon>
        <taxon>Embryophyta</taxon>
        <taxon>Tracheophyta</taxon>
        <taxon>Spermatophyta</taxon>
        <taxon>Magnoliopsida</taxon>
        <taxon>eudicotyledons</taxon>
        <taxon>Gunneridae</taxon>
        <taxon>Pentapetalae</taxon>
        <taxon>rosids</taxon>
        <taxon>Vitales</taxon>
        <taxon>Vitaceae</taxon>
        <taxon>Viteae</taxon>
        <taxon>Vitis</taxon>
    </lineage>
</organism>
<dbReference type="EMBL" id="FN596755">
    <property type="protein sequence ID" value="CCB62440.1"/>
    <property type="molecule type" value="Genomic_DNA"/>
</dbReference>
<gene>
    <name evidence="1" type="ordered locus">VIT_15s0046g02340</name>
</gene>
<dbReference type="Proteomes" id="UP000009183">
    <property type="component" value="Chromosome 15"/>
</dbReference>
<accession>F6I644</accession>
<sequence length="22" mass="2407">MKDSVEICKMVLASMPKTGKIP</sequence>
<protein>
    <submittedName>
        <fullName evidence="1">Uncharacterized protein</fullName>
    </submittedName>
</protein>
<name>F6I644_VITVI</name>
<evidence type="ECO:0000313" key="1">
    <source>
        <dbReference type="EMBL" id="CCB62440.1"/>
    </source>
</evidence>
<keyword evidence="2" id="KW-1185">Reference proteome</keyword>
<proteinExistence type="predicted"/>
<dbReference type="InParanoid" id="F6I644"/>
<dbReference type="AlphaFoldDB" id="F6I644"/>
<dbReference type="HOGENOM" id="CLU_3425436_0_0_1"/>
<reference evidence="2" key="1">
    <citation type="journal article" date="2007" name="Nature">
        <title>The grapevine genome sequence suggests ancestral hexaploidization in major angiosperm phyla.</title>
        <authorList>
            <consortium name="The French-Italian Public Consortium for Grapevine Genome Characterization."/>
            <person name="Jaillon O."/>
            <person name="Aury J.-M."/>
            <person name="Noel B."/>
            <person name="Policriti A."/>
            <person name="Clepet C."/>
            <person name="Casagrande A."/>
            <person name="Choisne N."/>
            <person name="Aubourg S."/>
            <person name="Vitulo N."/>
            <person name="Jubin C."/>
            <person name="Vezzi A."/>
            <person name="Legeai F."/>
            <person name="Hugueney P."/>
            <person name="Dasilva C."/>
            <person name="Horner D."/>
            <person name="Mica E."/>
            <person name="Jublot D."/>
            <person name="Poulain J."/>
            <person name="Bruyere C."/>
            <person name="Billault A."/>
            <person name="Segurens B."/>
            <person name="Gouyvenoux M."/>
            <person name="Ugarte E."/>
            <person name="Cattonaro F."/>
            <person name="Anthouard V."/>
            <person name="Vico V."/>
            <person name="Del Fabbro C."/>
            <person name="Alaux M."/>
            <person name="Di Gaspero G."/>
            <person name="Dumas V."/>
            <person name="Felice N."/>
            <person name="Paillard S."/>
            <person name="Juman I."/>
            <person name="Moroldo M."/>
            <person name="Scalabrin S."/>
            <person name="Canaguier A."/>
            <person name="Le Clainche I."/>
            <person name="Malacrida G."/>
            <person name="Durand E."/>
            <person name="Pesole G."/>
            <person name="Laucou V."/>
            <person name="Chatelet P."/>
            <person name="Merdinoglu D."/>
            <person name="Delledonne M."/>
            <person name="Pezzotti M."/>
            <person name="Lecharny A."/>
            <person name="Scarpelli C."/>
            <person name="Artiguenave F."/>
            <person name="Pe M.E."/>
            <person name="Valle G."/>
            <person name="Morgante M."/>
            <person name="Caboche M."/>
            <person name="Adam-Blondon A.-F."/>
            <person name="Weissenbach J."/>
            <person name="Quetier F."/>
            <person name="Wincker P."/>
        </authorList>
    </citation>
    <scope>NUCLEOTIDE SEQUENCE [LARGE SCALE GENOMIC DNA]</scope>
    <source>
        <strain evidence="2">cv. Pinot noir / PN40024</strain>
    </source>
</reference>
<evidence type="ECO:0000313" key="2">
    <source>
        <dbReference type="Proteomes" id="UP000009183"/>
    </source>
</evidence>